<dbReference type="OrthoDB" id="1733540at2"/>
<dbReference type="InterPro" id="IPR056906">
    <property type="entry name" value="ORF2/G2P_dom"/>
</dbReference>
<name>R2QME6_9ENTE</name>
<feature type="domain" description="Replication-associated protein ORF2/G2P" evidence="1">
    <location>
        <begin position="73"/>
        <end position="185"/>
    </location>
</feature>
<sequence length="273" mass="32619">MSKTFVREKRVEAGPYKHVSIYMRTINQELRSKEKRKARKQQLPRPAQVTWNNKKSRKYAGWLIYENFGKGDYYLTFTYSNEYLPATPADAMKHQRNTLDKLSRLYKKHGYELKYIWFTSYQFSDETGYIKRIHHHAIISSGPSRDDVESCWSVGRKRIPLGRTQARLVQPNSNGLQELTNYLTNQEQWENRQWKKSKKRWSASRNLKKPTQSINDHKWSIRKLERVALSNDDGEEELLAKFPQHRLLSQPRIKHIKESGWYIEFELMQYESG</sequence>
<dbReference type="Pfam" id="PF23343">
    <property type="entry name" value="REP_ORF2-G2P"/>
    <property type="match status" value="1"/>
</dbReference>
<gene>
    <name evidence="2" type="ORF">UAU_01008</name>
</gene>
<reference evidence="2 3" key="1">
    <citation type="submission" date="2013-02" db="EMBL/GenBank/DDBJ databases">
        <title>The Genome Sequence of Enterococcus pallens BAA-351.</title>
        <authorList>
            <consortium name="The Broad Institute Genome Sequencing Platform"/>
            <consortium name="The Broad Institute Genome Sequencing Center for Infectious Disease"/>
            <person name="Earl A.M."/>
            <person name="Gilmore M.S."/>
            <person name="Lebreton F."/>
            <person name="Walker B."/>
            <person name="Young S.K."/>
            <person name="Zeng Q."/>
            <person name="Gargeya S."/>
            <person name="Fitzgerald M."/>
            <person name="Haas B."/>
            <person name="Abouelleil A."/>
            <person name="Alvarado L."/>
            <person name="Arachchi H.M."/>
            <person name="Berlin A.M."/>
            <person name="Chapman S.B."/>
            <person name="Dewar J."/>
            <person name="Goldberg J."/>
            <person name="Griggs A."/>
            <person name="Gujja S."/>
            <person name="Hansen M."/>
            <person name="Howarth C."/>
            <person name="Imamovic A."/>
            <person name="Larimer J."/>
            <person name="McCowan C."/>
            <person name="Murphy C."/>
            <person name="Neiman D."/>
            <person name="Pearson M."/>
            <person name="Priest M."/>
            <person name="Roberts A."/>
            <person name="Saif S."/>
            <person name="Shea T."/>
            <person name="Sisk P."/>
            <person name="Sykes S."/>
            <person name="Wortman J."/>
            <person name="Nusbaum C."/>
            <person name="Birren B."/>
        </authorList>
    </citation>
    <scope>NUCLEOTIDE SEQUENCE [LARGE SCALE GENOMIC DNA]</scope>
    <source>
        <strain evidence="2 3">ATCC BAA-351</strain>
    </source>
</reference>
<evidence type="ECO:0000313" key="3">
    <source>
        <dbReference type="Proteomes" id="UP000013782"/>
    </source>
</evidence>
<protein>
    <recommendedName>
        <fullName evidence="1">Replication-associated protein ORF2/G2P domain-containing protein</fullName>
    </recommendedName>
</protein>
<evidence type="ECO:0000259" key="1">
    <source>
        <dbReference type="Pfam" id="PF23343"/>
    </source>
</evidence>
<comment type="caution">
    <text evidence="2">The sequence shown here is derived from an EMBL/GenBank/DDBJ whole genome shotgun (WGS) entry which is preliminary data.</text>
</comment>
<dbReference type="Proteomes" id="UP000013782">
    <property type="component" value="Unassembled WGS sequence"/>
</dbReference>
<dbReference type="AlphaFoldDB" id="R2QME6"/>
<dbReference type="PATRIC" id="fig|1158607.3.peg.1015"/>
<dbReference type="HOGENOM" id="CLU_049715_0_0_9"/>
<evidence type="ECO:0000313" key="2">
    <source>
        <dbReference type="EMBL" id="EOH96358.1"/>
    </source>
</evidence>
<dbReference type="RefSeq" id="WP_010756063.1">
    <property type="nucleotide sequence ID" value="NZ_ASWD01000007.1"/>
</dbReference>
<dbReference type="STRING" id="160454.RV10_GL004082"/>
<dbReference type="eggNOG" id="ENOG5030C6X">
    <property type="taxonomic scope" value="Bacteria"/>
</dbReference>
<proteinExistence type="predicted"/>
<dbReference type="EMBL" id="AJAQ01000008">
    <property type="protein sequence ID" value="EOH96358.1"/>
    <property type="molecule type" value="Genomic_DNA"/>
</dbReference>
<organism evidence="2 3">
    <name type="scientific">Enterococcus pallens ATCC BAA-351</name>
    <dbReference type="NCBI Taxonomy" id="1158607"/>
    <lineage>
        <taxon>Bacteria</taxon>
        <taxon>Bacillati</taxon>
        <taxon>Bacillota</taxon>
        <taxon>Bacilli</taxon>
        <taxon>Lactobacillales</taxon>
        <taxon>Enterococcaceae</taxon>
        <taxon>Enterococcus</taxon>
    </lineage>
</organism>
<keyword evidence="3" id="KW-1185">Reference proteome</keyword>
<accession>R2QME6</accession>